<evidence type="ECO:0000256" key="3">
    <source>
        <dbReference type="ARBA" id="ARBA00008766"/>
    </source>
</evidence>
<dbReference type="InterPro" id="IPR036005">
    <property type="entry name" value="Creatinase/aminopeptidase-like"/>
</dbReference>
<comment type="similarity">
    <text evidence="3">Belongs to the peptidase M24B family.</text>
</comment>
<dbReference type="SMART" id="SM01011">
    <property type="entry name" value="AMP_N"/>
    <property type="match status" value="1"/>
</dbReference>
<proteinExistence type="inferred from homology"/>
<keyword evidence="9" id="KW-0031">Aminopeptidase</keyword>
<evidence type="ECO:0000259" key="8">
    <source>
        <dbReference type="SMART" id="SM01011"/>
    </source>
</evidence>
<protein>
    <recommendedName>
        <fullName evidence="4">Xaa-Pro aminopeptidase</fullName>
        <ecNumber evidence="4">3.4.11.9</ecNumber>
    </recommendedName>
</protein>
<dbReference type="PANTHER" id="PTHR43226:SF4">
    <property type="entry name" value="XAA-PRO AMINOPEPTIDASE 3"/>
    <property type="match status" value="1"/>
</dbReference>
<evidence type="ECO:0000256" key="2">
    <source>
        <dbReference type="ARBA" id="ARBA00001936"/>
    </source>
</evidence>
<reference evidence="10" key="1">
    <citation type="submission" date="2016-10" db="EMBL/GenBank/DDBJ databases">
        <authorList>
            <person name="Varghese N."/>
            <person name="Submissions S."/>
        </authorList>
    </citation>
    <scope>NUCLEOTIDE SEQUENCE [LARGE SCALE GENOMIC DNA]</scope>
    <source>
        <strain evidence="10">Gh-67</strain>
    </source>
</reference>
<keyword evidence="6" id="KW-0378">Hydrolase</keyword>
<keyword evidence="5" id="KW-0479">Metal-binding</keyword>
<dbReference type="AlphaFoldDB" id="A0A1G7Y5R5"/>
<comment type="cofactor">
    <cofactor evidence="2">
        <name>Mn(2+)</name>
        <dbReference type="ChEBI" id="CHEBI:29035"/>
    </cofactor>
</comment>
<dbReference type="RefSeq" id="WP_218134408.1">
    <property type="nucleotide sequence ID" value="NZ_FNCG01000005.1"/>
</dbReference>
<keyword evidence="7" id="KW-0464">Manganese</keyword>
<organism evidence="9 10">
    <name type="scientific">Mucilaginibacter gossypii</name>
    <dbReference type="NCBI Taxonomy" id="551996"/>
    <lineage>
        <taxon>Bacteria</taxon>
        <taxon>Pseudomonadati</taxon>
        <taxon>Bacteroidota</taxon>
        <taxon>Sphingobacteriia</taxon>
        <taxon>Sphingobacteriales</taxon>
        <taxon>Sphingobacteriaceae</taxon>
        <taxon>Mucilaginibacter</taxon>
    </lineage>
</organism>
<dbReference type="SUPFAM" id="SSF55920">
    <property type="entry name" value="Creatinase/aminopeptidase"/>
    <property type="match status" value="1"/>
</dbReference>
<sequence>MTRSFFRALVILLALGGGNRCFGQTAENLPTDYLSKEFHAGRRQALRNLMPANSVMVIFSYPEQVFSNDVNYVYHPNPDLYYFSGYKEPNSVLLVFKEMQAVGDSSYNEVLFVRHRDAAREQWTGRRLGLEGAKSQLGFKRVYNSEDFAKFPVDFKKFANVYYDALPEDVTGDGSTGELKKLIAAFKIKAGITETNRQVMSDLNLIARMVTPQNLARFMTYFKDKFADEDHKNNPLIQQLAAKPDSATLADVKAKIGTTYGGNTGYAEFTSKLRGVKTPEEIAVLKKAVEISSLAHLAVMKSVKPNMSEREVEGIMTYVHKRYGAEDEGYPPIVGAGANGCILHYEENSATKIDNQLLLMDVGAEYHGYSADVTRTVPANGKFTEEQKAIYQLVYDAQEEIFKLCKAGVPYASLEQKSVEVLSAGLIKLGIIKDASEVRKYYPHGCSHHLGLDVHDKGGRGNLEENWVITVEPGIYIPAGSPCDKKWWNIGVRIEDDVQIGKDKGTILSIDAPRKWQDVEKAATEKSIFEATKFPELK</sequence>
<evidence type="ECO:0000313" key="9">
    <source>
        <dbReference type="EMBL" id="SDG91802.1"/>
    </source>
</evidence>
<gene>
    <name evidence="9" type="ORF">SAMN05192573_105275</name>
</gene>
<evidence type="ECO:0000256" key="5">
    <source>
        <dbReference type="ARBA" id="ARBA00022723"/>
    </source>
</evidence>
<feature type="domain" description="Aminopeptidase P N-terminal" evidence="8">
    <location>
        <begin position="34"/>
        <end position="173"/>
    </location>
</feature>
<dbReference type="PANTHER" id="PTHR43226">
    <property type="entry name" value="XAA-PRO AMINOPEPTIDASE 3"/>
    <property type="match status" value="1"/>
</dbReference>
<evidence type="ECO:0000256" key="1">
    <source>
        <dbReference type="ARBA" id="ARBA00001424"/>
    </source>
</evidence>
<dbReference type="GO" id="GO:0006508">
    <property type="term" value="P:proteolysis"/>
    <property type="evidence" value="ECO:0007669"/>
    <property type="project" value="TreeGrafter"/>
</dbReference>
<comment type="catalytic activity">
    <reaction evidence="1">
        <text>Release of any N-terminal amino acid, including proline, that is linked to proline, even from a dipeptide or tripeptide.</text>
        <dbReference type="EC" id="3.4.11.9"/>
    </reaction>
</comment>
<dbReference type="InterPro" id="IPR007865">
    <property type="entry name" value="Aminopep_P_N"/>
</dbReference>
<dbReference type="STRING" id="551996.SAMN05192573_105275"/>
<keyword evidence="9" id="KW-0645">Protease</keyword>
<dbReference type="Pfam" id="PF00557">
    <property type="entry name" value="Peptidase_M24"/>
    <property type="match status" value="1"/>
</dbReference>
<dbReference type="SUPFAM" id="SSF53092">
    <property type="entry name" value="Creatinase/prolidase N-terminal domain"/>
    <property type="match status" value="1"/>
</dbReference>
<dbReference type="InterPro" id="IPR000994">
    <property type="entry name" value="Pept_M24"/>
</dbReference>
<dbReference type="CDD" id="cd01087">
    <property type="entry name" value="Prolidase"/>
    <property type="match status" value="1"/>
</dbReference>
<dbReference type="GO" id="GO:0030145">
    <property type="term" value="F:manganese ion binding"/>
    <property type="evidence" value="ECO:0007669"/>
    <property type="project" value="InterPro"/>
</dbReference>
<dbReference type="EMBL" id="FNCG01000005">
    <property type="protein sequence ID" value="SDG91802.1"/>
    <property type="molecule type" value="Genomic_DNA"/>
</dbReference>
<accession>A0A1G7Y5R5</accession>
<name>A0A1G7Y5R5_9SPHI</name>
<dbReference type="InterPro" id="IPR029149">
    <property type="entry name" value="Creatin/AminoP/Spt16_N"/>
</dbReference>
<evidence type="ECO:0000256" key="4">
    <source>
        <dbReference type="ARBA" id="ARBA00012574"/>
    </source>
</evidence>
<dbReference type="Gene3D" id="3.40.350.10">
    <property type="entry name" value="Creatinase/prolidase N-terminal domain"/>
    <property type="match status" value="1"/>
</dbReference>
<evidence type="ECO:0000256" key="6">
    <source>
        <dbReference type="ARBA" id="ARBA00022801"/>
    </source>
</evidence>
<dbReference type="Pfam" id="PF05195">
    <property type="entry name" value="AMP_N"/>
    <property type="match status" value="1"/>
</dbReference>
<dbReference type="GO" id="GO:0070006">
    <property type="term" value="F:metalloaminopeptidase activity"/>
    <property type="evidence" value="ECO:0007669"/>
    <property type="project" value="InterPro"/>
</dbReference>
<dbReference type="Proteomes" id="UP000199705">
    <property type="component" value="Unassembled WGS sequence"/>
</dbReference>
<keyword evidence="10" id="KW-1185">Reference proteome</keyword>
<evidence type="ECO:0000256" key="7">
    <source>
        <dbReference type="ARBA" id="ARBA00023211"/>
    </source>
</evidence>
<dbReference type="Gene3D" id="3.90.230.10">
    <property type="entry name" value="Creatinase/methionine aminopeptidase superfamily"/>
    <property type="match status" value="1"/>
</dbReference>
<dbReference type="InterPro" id="IPR052433">
    <property type="entry name" value="X-Pro_dipept-like"/>
</dbReference>
<evidence type="ECO:0000313" key="10">
    <source>
        <dbReference type="Proteomes" id="UP000199705"/>
    </source>
</evidence>
<dbReference type="EC" id="3.4.11.9" evidence="4"/>